<gene>
    <name evidence="1" type="ORF">D8839_05895</name>
</gene>
<dbReference type="RefSeq" id="WP_125425304.1">
    <property type="nucleotide sequence ID" value="NZ_RJNU01000009.1"/>
</dbReference>
<comment type="caution">
    <text evidence="1">The sequence shown here is derived from an EMBL/GenBank/DDBJ whole genome shotgun (WGS) entry which is preliminary data.</text>
</comment>
<dbReference type="AlphaFoldDB" id="A0A428EC97"/>
<protein>
    <submittedName>
        <fullName evidence="1">Uncharacterized protein</fullName>
    </submittedName>
</protein>
<name>A0A428EC97_STRMT</name>
<dbReference type="EMBL" id="RJOE01000010">
    <property type="protein sequence ID" value="RSJ07689.1"/>
    <property type="molecule type" value="Genomic_DNA"/>
</dbReference>
<organism evidence="1 2">
    <name type="scientific">Streptococcus mitis</name>
    <dbReference type="NCBI Taxonomy" id="28037"/>
    <lineage>
        <taxon>Bacteria</taxon>
        <taxon>Bacillati</taxon>
        <taxon>Bacillota</taxon>
        <taxon>Bacilli</taxon>
        <taxon>Lactobacillales</taxon>
        <taxon>Streptococcaceae</taxon>
        <taxon>Streptococcus</taxon>
        <taxon>Streptococcus mitis group</taxon>
    </lineage>
</organism>
<sequence>MTKETKNTVLAETIVENLKEFVEALHYASKKAMFYSLLEKNVSEFKTSNVIHNISHDLLDILDGKSAKEVLEEADENEDDSSLVGSIAINVETGKVEGIDDIKDTKVKEQILAAVSKVVEELGGN</sequence>
<proteinExistence type="predicted"/>
<reference evidence="1 2" key="1">
    <citation type="submission" date="2018-11" db="EMBL/GenBank/DDBJ databases">
        <title>Species Designations Belie Phenotypic and Genotypic Heterogeneity in Oral Streptococci.</title>
        <authorList>
            <person name="Velsko I."/>
        </authorList>
    </citation>
    <scope>NUCLEOTIDE SEQUENCE [LARGE SCALE GENOMIC DNA]</scope>
    <source>
        <strain evidence="1 2">BCC36</strain>
    </source>
</reference>
<evidence type="ECO:0000313" key="1">
    <source>
        <dbReference type="EMBL" id="RSJ07689.1"/>
    </source>
</evidence>
<accession>A0A428EC97</accession>
<evidence type="ECO:0000313" key="2">
    <source>
        <dbReference type="Proteomes" id="UP000274376"/>
    </source>
</evidence>
<dbReference type="Proteomes" id="UP000274376">
    <property type="component" value="Unassembled WGS sequence"/>
</dbReference>